<feature type="transmembrane region" description="Helical" evidence="1">
    <location>
        <begin position="21"/>
        <end position="41"/>
    </location>
</feature>
<evidence type="ECO:0000259" key="2">
    <source>
        <dbReference type="Pfam" id="PF07885"/>
    </source>
</evidence>
<keyword evidence="4" id="KW-1185">Reference proteome</keyword>
<keyword evidence="1" id="KW-1133">Transmembrane helix</keyword>
<dbReference type="InterPro" id="IPR013099">
    <property type="entry name" value="K_chnl_dom"/>
</dbReference>
<name>A0ABX0GY58_9ACTN</name>
<keyword evidence="3" id="KW-0406">Ion transport</keyword>
<organism evidence="3 4">
    <name type="scientific">Motilibacter deserti</name>
    <dbReference type="NCBI Taxonomy" id="2714956"/>
    <lineage>
        <taxon>Bacteria</taxon>
        <taxon>Bacillati</taxon>
        <taxon>Actinomycetota</taxon>
        <taxon>Actinomycetes</taxon>
        <taxon>Motilibacterales</taxon>
        <taxon>Motilibacteraceae</taxon>
        <taxon>Motilibacter</taxon>
    </lineage>
</organism>
<feature type="transmembrane region" description="Helical" evidence="1">
    <location>
        <begin position="77"/>
        <end position="100"/>
    </location>
</feature>
<proteinExistence type="predicted"/>
<comment type="caution">
    <text evidence="3">The sequence shown here is derived from an EMBL/GenBank/DDBJ whole genome shotgun (WGS) entry which is preliminary data.</text>
</comment>
<dbReference type="SUPFAM" id="SSF81324">
    <property type="entry name" value="Voltage-gated potassium channels"/>
    <property type="match status" value="1"/>
</dbReference>
<dbReference type="Pfam" id="PF07885">
    <property type="entry name" value="Ion_trans_2"/>
    <property type="match status" value="1"/>
</dbReference>
<dbReference type="Proteomes" id="UP000800981">
    <property type="component" value="Unassembled WGS sequence"/>
</dbReference>
<evidence type="ECO:0000313" key="4">
    <source>
        <dbReference type="Proteomes" id="UP000800981"/>
    </source>
</evidence>
<evidence type="ECO:0000313" key="3">
    <source>
        <dbReference type="EMBL" id="NHC15051.1"/>
    </source>
</evidence>
<dbReference type="GO" id="GO:0034220">
    <property type="term" value="P:monoatomic ion transmembrane transport"/>
    <property type="evidence" value="ECO:0007669"/>
    <property type="project" value="UniProtKB-KW"/>
</dbReference>
<dbReference type="EMBL" id="JAANNP010000015">
    <property type="protein sequence ID" value="NHC15051.1"/>
    <property type="molecule type" value="Genomic_DNA"/>
</dbReference>
<dbReference type="Gene3D" id="1.10.287.70">
    <property type="match status" value="1"/>
</dbReference>
<reference evidence="3 4" key="1">
    <citation type="submission" date="2020-03" db="EMBL/GenBank/DDBJ databases">
        <title>Two novel Motilibacter sp.</title>
        <authorList>
            <person name="Liu S."/>
        </authorList>
    </citation>
    <scope>NUCLEOTIDE SEQUENCE [LARGE SCALE GENOMIC DNA]</scope>
    <source>
        <strain evidence="3 4">E257</strain>
    </source>
</reference>
<keyword evidence="3" id="KW-0813">Transport</keyword>
<accession>A0ABX0GY58</accession>
<dbReference type="RefSeq" id="WP_166283161.1">
    <property type="nucleotide sequence ID" value="NZ_JAANNP010000015.1"/>
</dbReference>
<keyword evidence="1" id="KW-0812">Transmembrane</keyword>
<keyword evidence="1" id="KW-0472">Membrane</keyword>
<feature type="domain" description="Potassium channel" evidence="2">
    <location>
        <begin position="32"/>
        <end position="90"/>
    </location>
</feature>
<keyword evidence="3" id="KW-0407">Ion channel</keyword>
<sequence>MLARGRDLVLRLVLSLANNGRVLIWAILADYVVCAGAYALLEDKGPISAMWWAIVTGFTVGYGDLYPESTAGRGIGAFLIVTTWFLSLLAGAFITARAVIDADEFSHEEQEEIKASLRRIEERLGTLPPQ</sequence>
<feature type="transmembrane region" description="Helical" evidence="1">
    <location>
        <begin position="47"/>
        <end position="65"/>
    </location>
</feature>
<evidence type="ECO:0000256" key="1">
    <source>
        <dbReference type="SAM" id="Phobius"/>
    </source>
</evidence>
<gene>
    <name evidence="3" type="ORF">G9H71_14780</name>
</gene>
<protein>
    <submittedName>
        <fullName evidence="3">Two pore domain potassium channel family protein</fullName>
    </submittedName>
</protein>